<sequence>MQFVQFICAKLQGGNMTIAKYAPDDLDRRIIAHLRADGRASLSKLSDALGVARGTVQNRLDRLLETGTLLGFTVRVREDYDVNAVRAVMMVEVVGKSTTQVIRKLRGLTEISALHTTNGNWDLVADIRAASLADFDRVLREVRMIDGVANSETSLLLSSV</sequence>
<dbReference type="GO" id="GO:0005829">
    <property type="term" value="C:cytosol"/>
    <property type="evidence" value="ECO:0007669"/>
    <property type="project" value="TreeGrafter"/>
</dbReference>
<dbReference type="InterPro" id="IPR011008">
    <property type="entry name" value="Dimeric_a/b-barrel"/>
</dbReference>
<dbReference type="PRINTS" id="PR00033">
    <property type="entry name" value="HTHASNC"/>
</dbReference>
<reference evidence="5 6" key="1">
    <citation type="journal article" date="2006" name="Genome Biol.">
        <title>The genome of Rhizobium leguminosarum has recognizable core and accessory components.</title>
        <authorList>
            <person name="Young J.W."/>
            <person name="Crossman L.C."/>
            <person name="Johnston A.W.B."/>
            <person name="Thomson N.R."/>
            <person name="Ghazoui Z.F."/>
            <person name="Hull K.H."/>
            <person name="Wexler M."/>
            <person name="Curson A.R.J."/>
            <person name="Todd J.D."/>
            <person name="Poole P.S."/>
            <person name="Mauchline T.H."/>
            <person name="East A.K."/>
            <person name="Quail M.A."/>
            <person name="Churcher C."/>
            <person name="Arrowsmith C."/>
            <person name="Cherevach A."/>
            <person name="Chillingworth T."/>
            <person name="Clarke K."/>
            <person name="Cronin A."/>
            <person name="Davis P."/>
            <person name="Fraser A."/>
            <person name="Hance Z."/>
            <person name="Hauser H."/>
            <person name="Jagels K."/>
            <person name="Moule S."/>
            <person name="Mungall K."/>
            <person name="Norbertczak H."/>
            <person name="Rabbinowitsch E."/>
            <person name="Sanders M."/>
            <person name="Simmonds M."/>
            <person name="Whitehead S."/>
            <person name="Parkhill J."/>
        </authorList>
    </citation>
    <scope>NUCLEOTIDE SEQUENCE [LARGE SCALE GENOMIC DNA]</scope>
    <source>
        <strain evidence="6">DSM 114642 / LMG 32736 / 3841</strain>
    </source>
</reference>
<dbReference type="Gene3D" id="1.10.10.10">
    <property type="entry name" value="Winged helix-like DNA-binding domain superfamily/Winged helix DNA-binding domain"/>
    <property type="match status" value="1"/>
</dbReference>
<dbReference type="Proteomes" id="UP000006575">
    <property type="component" value="Chromosome"/>
</dbReference>
<dbReference type="SUPFAM" id="SSF46785">
    <property type="entry name" value="Winged helix' DNA-binding domain"/>
    <property type="match status" value="1"/>
</dbReference>
<gene>
    <name evidence="5" type="ordered locus">RL3094</name>
</gene>
<dbReference type="InterPro" id="IPR000485">
    <property type="entry name" value="AsnC-type_HTH_dom"/>
</dbReference>
<evidence type="ECO:0000256" key="1">
    <source>
        <dbReference type="ARBA" id="ARBA00023015"/>
    </source>
</evidence>
<evidence type="ECO:0000313" key="6">
    <source>
        <dbReference type="Proteomes" id="UP000006575"/>
    </source>
</evidence>
<dbReference type="Pfam" id="PF13404">
    <property type="entry name" value="HTH_AsnC-type"/>
    <property type="match status" value="1"/>
</dbReference>
<evidence type="ECO:0000313" key="5">
    <source>
        <dbReference type="EMBL" id="CAK08581.1"/>
    </source>
</evidence>
<dbReference type="KEGG" id="rle:RL3094"/>
<keyword evidence="1" id="KW-0805">Transcription regulation</keyword>
<keyword evidence="6" id="KW-1185">Reference proteome</keyword>
<dbReference type="eggNOG" id="COG1522">
    <property type="taxonomic scope" value="Bacteria"/>
</dbReference>
<dbReference type="HOGENOM" id="CLU_091233_5_3_5"/>
<feature type="domain" description="HTH asnC-type" evidence="4">
    <location>
        <begin position="23"/>
        <end position="97"/>
    </location>
</feature>
<dbReference type="PANTHER" id="PTHR30154">
    <property type="entry name" value="LEUCINE-RESPONSIVE REGULATORY PROTEIN"/>
    <property type="match status" value="1"/>
</dbReference>
<dbReference type="SMART" id="SM00344">
    <property type="entry name" value="HTH_ASNC"/>
    <property type="match status" value="1"/>
</dbReference>
<proteinExistence type="predicted"/>
<dbReference type="InterPro" id="IPR036388">
    <property type="entry name" value="WH-like_DNA-bd_sf"/>
</dbReference>
<dbReference type="SUPFAM" id="SSF54909">
    <property type="entry name" value="Dimeric alpha+beta barrel"/>
    <property type="match status" value="1"/>
</dbReference>
<evidence type="ECO:0000256" key="3">
    <source>
        <dbReference type="ARBA" id="ARBA00023163"/>
    </source>
</evidence>
<evidence type="ECO:0000256" key="2">
    <source>
        <dbReference type="ARBA" id="ARBA00023125"/>
    </source>
</evidence>
<dbReference type="EMBL" id="AM236080">
    <property type="protein sequence ID" value="CAK08581.1"/>
    <property type="molecule type" value="Genomic_DNA"/>
</dbReference>
<dbReference type="PROSITE" id="PS50956">
    <property type="entry name" value="HTH_ASNC_2"/>
    <property type="match status" value="1"/>
</dbReference>
<keyword evidence="2" id="KW-0238">DNA-binding</keyword>
<dbReference type="GO" id="GO:0043200">
    <property type="term" value="P:response to amino acid"/>
    <property type="evidence" value="ECO:0007669"/>
    <property type="project" value="TreeGrafter"/>
</dbReference>
<accession>Q1MEP4</accession>
<dbReference type="EnsemblBacteria" id="CAK08581">
    <property type="protein sequence ID" value="CAK08581"/>
    <property type="gene ID" value="RL3094"/>
</dbReference>
<name>Q1MEP4_RHIJ3</name>
<dbReference type="GO" id="GO:0043565">
    <property type="term" value="F:sequence-specific DNA binding"/>
    <property type="evidence" value="ECO:0007669"/>
    <property type="project" value="InterPro"/>
</dbReference>
<dbReference type="Pfam" id="PF01037">
    <property type="entry name" value="AsnC_trans_reg"/>
    <property type="match status" value="1"/>
</dbReference>
<keyword evidence="3" id="KW-0804">Transcription</keyword>
<organism evidence="5 6">
    <name type="scientific">Rhizobium johnstonii (strain DSM 114642 / LMG 32736 / 3841)</name>
    <name type="common">Rhizobium leguminosarum bv. viciae</name>
    <dbReference type="NCBI Taxonomy" id="216596"/>
    <lineage>
        <taxon>Bacteria</taxon>
        <taxon>Pseudomonadati</taxon>
        <taxon>Pseudomonadota</taxon>
        <taxon>Alphaproteobacteria</taxon>
        <taxon>Hyphomicrobiales</taxon>
        <taxon>Rhizobiaceae</taxon>
        <taxon>Rhizobium/Agrobacterium group</taxon>
        <taxon>Rhizobium</taxon>
        <taxon>Rhizobium johnstonii</taxon>
    </lineage>
</organism>
<protein>
    <submittedName>
        <fullName evidence="5">AsnC family transcriptional regulator</fullName>
    </submittedName>
</protein>
<dbReference type="InterPro" id="IPR036390">
    <property type="entry name" value="WH_DNA-bd_sf"/>
</dbReference>
<dbReference type="InterPro" id="IPR019887">
    <property type="entry name" value="Tscrpt_reg_AsnC/Lrp_C"/>
</dbReference>
<dbReference type="AlphaFoldDB" id="Q1MEP4"/>
<dbReference type="PANTHER" id="PTHR30154:SF34">
    <property type="entry name" value="TRANSCRIPTIONAL REGULATOR AZLB"/>
    <property type="match status" value="1"/>
</dbReference>
<evidence type="ECO:0000259" key="4">
    <source>
        <dbReference type="PROSITE" id="PS50956"/>
    </source>
</evidence>
<dbReference type="Gene3D" id="3.30.70.920">
    <property type="match status" value="1"/>
</dbReference>
<dbReference type="InterPro" id="IPR019888">
    <property type="entry name" value="Tscrpt_reg_AsnC-like"/>
</dbReference>